<feature type="region of interest" description="Disordered" evidence="1">
    <location>
        <begin position="1"/>
        <end position="43"/>
    </location>
</feature>
<proteinExistence type="predicted"/>
<dbReference type="EMBL" id="CADCVT010000359">
    <property type="protein sequence ID" value="CAA9526297.1"/>
    <property type="molecule type" value="Genomic_DNA"/>
</dbReference>
<dbReference type="AlphaFoldDB" id="A0A6J4TMJ7"/>
<name>A0A6J4TMJ7_9ACTN</name>
<feature type="compositionally biased region" description="Basic residues" evidence="1">
    <location>
        <begin position="24"/>
        <end position="43"/>
    </location>
</feature>
<organism evidence="2">
    <name type="scientific">uncultured Solirubrobacteraceae bacterium</name>
    <dbReference type="NCBI Taxonomy" id="1162706"/>
    <lineage>
        <taxon>Bacteria</taxon>
        <taxon>Bacillati</taxon>
        <taxon>Actinomycetota</taxon>
        <taxon>Thermoleophilia</taxon>
        <taxon>Solirubrobacterales</taxon>
        <taxon>Solirubrobacteraceae</taxon>
        <taxon>environmental samples</taxon>
    </lineage>
</organism>
<gene>
    <name evidence="2" type="ORF">AVDCRST_MAG85-3265</name>
</gene>
<reference evidence="2" key="1">
    <citation type="submission" date="2020-02" db="EMBL/GenBank/DDBJ databases">
        <authorList>
            <person name="Meier V. D."/>
        </authorList>
    </citation>
    <scope>NUCLEOTIDE SEQUENCE</scope>
    <source>
        <strain evidence="2">AVDCRST_MAG85</strain>
    </source>
</reference>
<evidence type="ECO:0000256" key="1">
    <source>
        <dbReference type="SAM" id="MobiDB-lite"/>
    </source>
</evidence>
<evidence type="ECO:0000313" key="2">
    <source>
        <dbReference type="EMBL" id="CAA9526297.1"/>
    </source>
</evidence>
<feature type="non-terminal residue" evidence="2">
    <location>
        <position position="43"/>
    </location>
</feature>
<accession>A0A6J4TMJ7</accession>
<protein>
    <submittedName>
        <fullName evidence="2">Uncharacterized protein</fullName>
    </submittedName>
</protein>
<feature type="non-terminal residue" evidence="2">
    <location>
        <position position="1"/>
    </location>
</feature>
<sequence>WSERPHWPTTLQSGHAAIADANAHRPHRRRRRSHRRRPAGTAR</sequence>